<dbReference type="EMBL" id="JAMYJR010000027">
    <property type="protein sequence ID" value="MCO8273687.1"/>
    <property type="molecule type" value="Genomic_DNA"/>
</dbReference>
<dbReference type="SUPFAM" id="SSF52540">
    <property type="entry name" value="P-loop containing nucleoside triphosphate hydrolases"/>
    <property type="match status" value="1"/>
</dbReference>
<organism evidence="3 4">
    <name type="scientific">Paractinoplanes aksuensis</name>
    <dbReference type="NCBI Taxonomy" id="2939490"/>
    <lineage>
        <taxon>Bacteria</taxon>
        <taxon>Bacillati</taxon>
        <taxon>Actinomycetota</taxon>
        <taxon>Actinomycetes</taxon>
        <taxon>Micromonosporales</taxon>
        <taxon>Micromonosporaceae</taxon>
        <taxon>Paractinoplanes</taxon>
    </lineage>
</organism>
<name>A0ABT1DS72_9ACTN</name>
<dbReference type="CDD" id="cd06170">
    <property type="entry name" value="LuxR_C_like"/>
    <property type="match status" value="1"/>
</dbReference>
<reference evidence="3 4" key="1">
    <citation type="submission" date="2022-06" db="EMBL/GenBank/DDBJ databases">
        <title>New Species of the Genus Actinoplanes, ActinopZanes ferrugineus.</title>
        <authorList>
            <person name="Ding P."/>
        </authorList>
    </citation>
    <scope>NUCLEOTIDE SEQUENCE [LARGE SCALE GENOMIC DNA]</scope>
    <source>
        <strain evidence="3 4">TRM88003</strain>
    </source>
</reference>
<dbReference type="PRINTS" id="PR00038">
    <property type="entry name" value="HTHLUXR"/>
</dbReference>
<dbReference type="InterPro" id="IPR041664">
    <property type="entry name" value="AAA_16"/>
</dbReference>
<dbReference type="InterPro" id="IPR000792">
    <property type="entry name" value="Tscrpt_reg_LuxR_C"/>
</dbReference>
<proteinExistence type="predicted"/>
<dbReference type="Pfam" id="PF13191">
    <property type="entry name" value="AAA_16"/>
    <property type="match status" value="1"/>
</dbReference>
<dbReference type="SUPFAM" id="SSF46894">
    <property type="entry name" value="C-terminal effector domain of the bipartite response regulators"/>
    <property type="match status" value="1"/>
</dbReference>
<dbReference type="InterPro" id="IPR039420">
    <property type="entry name" value="WalR-like"/>
</dbReference>
<dbReference type="PROSITE" id="PS50043">
    <property type="entry name" value="HTH_LUXR_2"/>
    <property type="match status" value="1"/>
</dbReference>
<dbReference type="InterPro" id="IPR016032">
    <property type="entry name" value="Sig_transdc_resp-reg_C-effctor"/>
</dbReference>
<dbReference type="PANTHER" id="PTHR43214:SF42">
    <property type="entry name" value="TRANSCRIPTIONAL REGULATORY PROTEIN DESR"/>
    <property type="match status" value="1"/>
</dbReference>
<keyword evidence="1" id="KW-0238">DNA-binding</keyword>
<dbReference type="SMART" id="SM00421">
    <property type="entry name" value="HTH_LUXR"/>
    <property type="match status" value="1"/>
</dbReference>
<dbReference type="InterPro" id="IPR027417">
    <property type="entry name" value="P-loop_NTPase"/>
</dbReference>
<dbReference type="Proteomes" id="UP001523369">
    <property type="component" value="Unassembled WGS sequence"/>
</dbReference>
<accession>A0ABT1DS72</accession>
<gene>
    <name evidence="3" type="ORF">M1L60_24125</name>
</gene>
<dbReference type="InterPro" id="IPR036388">
    <property type="entry name" value="WH-like_DNA-bd_sf"/>
</dbReference>
<dbReference type="Pfam" id="PF00196">
    <property type="entry name" value="GerE"/>
    <property type="match status" value="1"/>
</dbReference>
<evidence type="ECO:0000313" key="3">
    <source>
        <dbReference type="EMBL" id="MCO8273687.1"/>
    </source>
</evidence>
<dbReference type="Gene3D" id="1.10.10.10">
    <property type="entry name" value="Winged helix-like DNA-binding domain superfamily/Winged helix DNA-binding domain"/>
    <property type="match status" value="1"/>
</dbReference>
<comment type="caution">
    <text evidence="3">The sequence shown here is derived from an EMBL/GenBank/DDBJ whole genome shotgun (WGS) entry which is preliminary data.</text>
</comment>
<keyword evidence="4" id="KW-1185">Reference proteome</keyword>
<feature type="domain" description="HTH luxR-type" evidence="2">
    <location>
        <begin position="662"/>
        <end position="727"/>
    </location>
</feature>
<sequence length="729" mass="77287">MRERLIGRGPDLAVLETFLDAAAHRPMFLALLGAAGIGKSALLRTLGERATERGFRVVAEDGLRALFRDWAPPAALARPHRALADWLHSDRPVSPADEPALITGMVLALDDLTATAPRLILLDRADALDAESRRLLTMLMRDVTDVPVAVVLAARGTEPPPGIGSEIDRHVVAPLDETSAARLLGPAVTGSRRDALRRAAGNPAVLLSNPAEEYAQVLADLPPLTRELLTHAARSAEPVDALTRAAGGAGLRDWEPAERAGVIEIAGGRVRFTHPMYREGLTARPGDDDAYQAGEPGWAVEQHRGAGRAGPELAGVGHALIQLARPAEALELVRTATAGRHGGPMSLAAVAATAVMVSGRADHFRQLPGLLDELDRDASEAGPAAGTTRALLTGTLAWRWDDSDRAAADLSTVRQAGRPGPVITALPLLIPALMDSGRWSEAAALVEEAEHLAAVSGAVLLDAVLPALRGTLTVWRGEEAEPGPLPAVAASSTFVAYLHHRGAGLAALAAGEHADAYGSFRKLYDTSGRPVHPVLGPHGLPQLAQAAVGAGRADEARAIVAAGRPATRRAAMLRDHAAGVLDGAEESFRRAVGHRDVARRWPLEHAEAQFSFATWLRRQRRLRDSRPRFQAALDTFQRLGAHAHAEHTRRYLPGAGADGSEPGAALAALPAQKQRIARLAADGLKNIEIARALNVSPRTVSSYLHDIFPRLGVDSRHQLRELLTANRAG</sequence>
<evidence type="ECO:0000259" key="2">
    <source>
        <dbReference type="PROSITE" id="PS50043"/>
    </source>
</evidence>
<evidence type="ECO:0000313" key="4">
    <source>
        <dbReference type="Proteomes" id="UP001523369"/>
    </source>
</evidence>
<dbReference type="PANTHER" id="PTHR43214">
    <property type="entry name" value="TWO-COMPONENT RESPONSE REGULATOR"/>
    <property type="match status" value="1"/>
</dbReference>
<protein>
    <submittedName>
        <fullName evidence="3">LuxR family transcriptional regulator</fullName>
    </submittedName>
</protein>
<evidence type="ECO:0000256" key="1">
    <source>
        <dbReference type="ARBA" id="ARBA00023125"/>
    </source>
</evidence>
<dbReference type="RefSeq" id="WP_253239766.1">
    <property type="nucleotide sequence ID" value="NZ_JAMYJR010000027.1"/>
</dbReference>